<name>A0A923RTW3_9FIRM</name>
<protein>
    <submittedName>
        <fullName evidence="1">Acyl carrier protein</fullName>
    </submittedName>
</protein>
<dbReference type="InterPro" id="IPR036736">
    <property type="entry name" value="ACP-like_sf"/>
</dbReference>
<accession>A0A923RTW3</accession>
<proteinExistence type="predicted"/>
<organism evidence="1 2">
    <name type="scientific">Roseburia zhanii</name>
    <dbReference type="NCBI Taxonomy" id="2763064"/>
    <lineage>
        <taxon>Bacteria</taxon>
        <taxon>Bacillati</taxon>
        <taxon>Bacillota</taxon>
        <taxon>Clostridia</taxon>
        <taxon>Lachnospirales</taxon>
        <taxon>Lachnospiraceae</taxon>
        <taxon>Roseburia</taxon>
    </lineage>
</organism>
<dbReference type="Gene3D" id="1.10.1200.10">
    <property type="entry name" value="ACP-like"/>
    <property type="match status" value="1"/>
</dbReference>
<dbReference type="AlphaFoldDB" id="A0A923RTW3"/>
<reference evidence="1" key="1">
    <citation type="submission" date="2020-08" db="EMBL/GenBank/DDBJ databases">
        <title>Genome public.</title>
        <authorList>
            <person name="Liu C."/>
            <person name="Sun Q."/>
        </authorList>
    </citation>
    <scope>NUCLEOTIDE SEQUENCE</scope>
    <source>
        <strain evidence="1">BX1005</strain>
    </source>
</reference>
<evidence type="ECO:0000313" key="1">
    <source>
        <dbReference type="EMBL" id="MBC5712629.1"/>
    </source>
</evidence>
<keyword evidence="2" id="KW-1185">Reference proteome</keyword>
<sequence>MSNLEKYTKIFTESFEVDAEKAKTLKYQDVEAWDSIGHMDLIASLEDEFDIMMEADDIIDFNSFEKGIEIMTKYGIDMNA</sequence>
<dbReference type="Proteomes" id="UP000606720">
    <property type="component" value="Unassembled WGS sequence"/>
</dbReference>
<dbReference type="SUPFAM" id="SSF47336">
    <property type="entry name" value="ACP-like"/>
    <property type="match status" value="1"/>
</dbReference>
<dbReference type="RefSeq" id="WP_178051671.1">
    <property type="nucleotide sequence ID" value="NZ_JACOPH010000001.1"/>
</dbReference>
<evidence type="ECO:0000313" key="2">
    <source>
        <dbReference type="Proteomes" id="UP000606720"/>
    </source>
</evidence>
<comment type="caution">
    <text evidence="1">The sequence shown here is derived from an EMBL/GenBank/DDBJ whole genome shotgun (WGS) entry which is preliminary data.</text>
</comment>
<gene>
    <name evidence="1" type="ORF">H8S17_00135</name>
</gene>
<dbReference type="EMBL" id="JACOPH010000001">
    <property type="protein sequence ID" value="MBC5712629.1"/>
    <property type="molecule type" value="Genomic_DNA"/>
</dbReference>